<comment type="caution">
    <text evidence="2">The sequence shown here is derived from an EMBL/GenBank/DDBJ whole genome shotgun (WGS) entry which is preliminary data.</text>
</comment>
<dbReference type="PROSITE" id="PS51257">
    <property type="entry name" value="PROKAR_LIPOPROTEIN"/>
    <property type="match status" value="1"/>
</dbReference>
<protein>
    <recommendedName>
        <fullName evidence="4">ABC transporter substrate-binding protein</fullName>
    </recommendedName>
</protein>
<dbReference type="OrthoDB" id="3783907at2"/>
<dbReference type="InterPro" id="IPR028082">
    <property type="entry name" value="Peripla_BP_I"/>
</dbReference>
<proteinExistence type="predicted"/>
<dbReference type="Proteomes" id="UP000244867">
    <property type="component" value="Unassembled WGS sequence"/>
</dbReference>
<name>A0A2R7YZI0_9ACTN</name>
<evidence type="ECO:0008006" key="4">
    <source>
        <dbReference type="Google" id="ProtNLM"/>
    </source>
</evidence>
<dbReference type="Gene3D" id="3.40.50.2300">
    <property type="match status" value="1"/>
</dbReference>
<sequence>MRRVLATRFLAPGALLLAAALSGCATDSTVIAVLAADDSASGRPVLDVDRLRERVDAICTGCEVEVLDAAGDAGEQSDQLDRALAAGADFVVLDPVDVEQAEALAQRAGDVPVLAYGTLVPGADWFVGLSQQPPAPDSAGSDLEAARAVISRDRKSFTHVPAAAMSAKAADVVVGELADEPVGEAQDAEGVPSWLFEPVEVTVNDLTTVLVASGAITLADLCEGDTAKRCTRLGLV</sequence>
<dbReference type="EMBL" id="PYXZ01000002">
    <property type="protein sequence ID" value="PUA81785.1"/>
    <property type="molecule type" value="Genomic_DNA"/>
</dbReference>
<evidence type="ECO:0000313" key="3">
    <source>
        <dbReference type="Proteomes" id="UP000244867"/>
    </source>
</evidence>
<gene>
    <name evidence="2" type="ORF">C7S10_06875</name>
</gene>
<dbReference type="SUPFAM" id="SSF53822">
    <property type="entry name" value="Periplasmic binding protein-like I"/>
    <property type="match status" value="1"/>
</dbReference>
<accession>A0A2R7YZI0</accession>
<feature type="signal peptide" evidence="1">
    <location>
        <begin position="1"/>
        <end position="25"/>
    </location>
</feature>
<keyword evidence="3" id="KW-1185">Reference proteome</keyword>
<evidence type="ECO:0000256" key="1">
    <source>
        <dbReference type="SAM" id="SignalP"/>
    </source>
</evidence>
<reference evidence="2 3" key="1">
    <citation type="submission" date="2018-03" db="EMBL/GenBank/DDBJ databases">
        <authorList>
            <person name="Keele B.F."/>
        </authorList>
    </citation>
    <scope>NUCLEOTIDE SEQUENCE [LARGE SCALE GENOMIC DNA]</scope>
    <source>
        <strain evidence="2 3">IB-3</strain>
    </source>
</reference>
<dbReference type="AlphaFoldDB" id="A0A2R7YZI0"/>
<keyword evidence="1" id="KW-0732">Signal</keyword>
<evidence type="ECO:0000313" key="2">
    <source>
        <dbReference type="EMBL" id="PUA81785.1"/>
    </source>
</evidence>
<feature type="chain" id="PRO_5039384377" description="ABC transporter substrate-binding protein" evidence="1">
    <location>
        <begin position="26"/>
        <end position="236"/>
    </location>
</feature>
<dbReference type="RefSeq" id="WP_108343667.1">
    <property type="nucleotide sequence ID" value="NZ_PYXZ01000002.1"/>
</dbReference>
<organism evidence="2 3">
    <name type="scientific">Nocardioides currus</name>
    <dbReference type="NCBI Taxonomy" id="2133958"/>
    <lineage>
        <taxon>Bacteria</taxon>
        <taxon>Bacillati</taxon>
        <taxon>Actinomycetota</taxon>
        <taxon>Actinomycetes</taxon>
        <taxon>Propionibacteriales</taxon>
        <taxon>Nocardioidaceae</taxon>
        <taxon>Nocardioides</taxon>
    </lineage>
</organism>